<name>A0A835QB70_VANPL</name>
<feature type="compositionally biased region" description="Basic and acidic residues" evidence="1">
    <location>
        <begin position="48"/>
        <end position="68"/>
    </location>
</feature>
<protein>
    <submittedName>
        <fullName evidence="2">Uncharacterized protein</fullName>
    </submittedName>
</protein>
<comment type="caution">
    <text evidence="2">The sequence shown here is derived from an EMBL/GenBank/DDBJ whole genome shotgun (WGS) entry which is preliminary data.</text>
</comment>
<feature type="compositionally biased region" description="Basic and acidic residues" evidence="1">
    <location>
        <begin position="10"/>
        <end position="27"/>
    </location>
</feature>
<reference evidence="2 3" key="1">
    <citation type="journal article" date="2020" name="Nat. Food">
        <title>A phased Vanilla planifolia genome enables genetic improvement of flavour and production.</title>
        <authorList>
            <person name="Hasing T."/>
            <person name="Tang H."/>
            <person name="Brym M."/>
            <person name="Khazi F."/>
            <person name="Huang T."/>
            <person name="Chambers A.H."/>
        </authorList>
    </citation>
    <scope>NUCLEOTIDE SEQUENCE [LARGE SCALE GENOMIC DNA]</scope>
    <source>
        <tissue evidence="2">Leaf</tissue>
    </source>
</reference>
<dbReference type="Proteomes" id="UP000636800">
    <property type="component" value="Unassembled WGS sequence"/>
</dbReference>
<sequence length="68" mass="7706">MELKGTGMGMKRDNVREIHREEARETKNGVPNNRSESNAGQLRAANPDYHRAEKCESPESEKEDNGHL</sequence>
<accession>A0A835QB70</accession>
<organism evidence="2 3">
    <name type="scientific">Vanilla planifolia</name>
    <name type="common">Vanilla</name>
    <dbReference type="NCBI Taxonomy" id="51239"/>
    <lineage>
        <taxon>Eukaryota</taxon>
        <taxon>Viridiplantae</taxon>
        <taxon>Streptophyta</taxon>
        <taxon>Embryophyta</taxon>
        <taxon>Tracheophyta</taxon>
        <taxon>Spermatophyta</taxon>
        <taxon>Magnoliopsida</taxon>
        <taxon>Liliopsida</taxon>
        <taxon>Asparagales</taxon>
        <taxon>Orchidaceae</taxon>
        <taxon>Vanilloideae</taxon>
        <taxon>Vanilleae</taxon>
        <taxon>Vanilla</taxon>
    </lineage>
</organism>
<proteinExistence type="predicted"/>
<gene>
    <name evidence="2" type="ORF">HPP92_019131</name>
</gene>
<evidence type="ECO:0000313" key="3">
    <source>
        <dbReference type="Proteomes" id="UP000636800"/>
    </source>
</evidence>
<dbReference type="EMBL" id="JADCNL010000009">
    <property type="protein sequence ID" value="KAG0467551.1"/>
    <property type="molecule type" value="Genomic_DNA"/>
</dbReference>
<dbReference type="AlphaFoldDB" id="A0A835QB70"/>
<keyword evidence="3" id="KW-1185">Reference proteome</keyword>
<evidence type="ECO:0000313" key="2">
    <source>
        <dbReference type="EMBL" id="KAG0467551.1"/>
    </source>
</evidence>
<feature type="region of interest" description="Disordered" evidence="1">
    <location>
        <begin position="1"/>
        <end position="68"/>
    </location>
</feature>
<dbReference type="OrthoDB" id="1917236at2759"/>
<evidence type="ECO:0000256" key="1">
    <source>
        <dbReference type="SAM" id="MobiDB-lite"/>
    </source>
</evidence>
<feature type="compositionally biased region" description="Polar residues" evidence="1">
    <location>
        <begin position="29"/>
        <end position="40"/>
    </location>
</feature>